<dbReference type="CDD" id="cd19710">
    <property type="entry name" value="bHLH_TS_TCF24"/>
    <property type="match status" value="1"/>
</dbReference>
<dbReference type="PANTHER" id="PTHR23349">
    <property type="entry name" value="BASIC HELIX-LOOP-HELIX TRANSCRIPTION FACTOR, TWIST"/>
    <property type="match status" value="1"/>
</dbReference>
<accession>A0AAW0T1E9</accession>
<evidence type="ECO:0000313" key="3">
    <source>
        <dbReference type="EMBL" id="KAK8381149.1"/>
    </source>
</evidence>
<dbReference type="AlphaFoldDB" id="A0AAW0T1E9"/>
<comment type="caution">
    <text evidence="3">The sequence shown here is derived from an EMBL/GenBank/DDBJ whole genome shotgun (WGS) entry which is preliminary data.</text>
</comment>
<dbReference type="GO" id="GO:0046983">
    <property type="term" value="F:protein dimerization activity"/>
    <property type="evidence" value="ECO:0007669"/>
    <property type="project" value="InterPro"/>
</dbReference>
<dbReference type="SMART" id="SM00353">
    <property type="entry name" value="HLH"/>
    <property type="match status" value="1"/>
</dbReference>
<dbReference type="Proteomes" id="UP001487740">
    <property type="component" value="Unassembled WGS sequence"/>
</dbReference>
<feature type="domain" description="BHLH" evidence="2">
    <location>
        <begin position="48"/>
        <end position="100"/>
    </location>
</feature>
<dbReference type="EMBL" id="JARAKH010000041">
    <property type="protein sequence ID" value="KAK8381149.1"/>
    <property type="molecule type" value="Genomic_DNA"/>
</dbReference>
<protein>
    <recommendedName>
        <fullName evidence="2">BHLH domain-containing protein</fullName>
    </recommendedName>
</protein>
<dbReference type="Gene3D" id="4.10.280.10">
    <property type="entry name" value="Helix-loop-helix DNA-binding domain"/>
    <property type="match status" value="1"/>
</dbReference>
<dbReference type="GO" id="GO:0000977">
    <property type="term" value="F:RNA polymerase II transcription regulatory region sequence-specific DNA binding"/>
    <property type="evidence" value="ECO:0007669"/>
    <property type="project" value="TreeGrafter"/>
</dbReference>
<dbReference type="SUPFAM" id="SSF47459">
    <property type="entry name" value="HLH, helix-loop-helix DNA-binding domain"/>
    <property type="match status" value="1"/>
</dbReference>
<name>A0AAW0T1E9_SCYPA</name>
<gene>
    <name evidence="3" type="ORF">O3P69_008191</name>
</gene>
<sequence length="290" mass="30919">MHVRRVLTHHNFKGSGGSSRRHCGRGRDLMSPMCGAATQAESGEAVGTATSKNALRERTRVESLRRAYMELQAAIPSVPPNTKLSKLDVLVLATTYISHLSQMLQEDDLRTTHDTNNNTTAAAAGVKTAGVEQRAQYPKMESIAREVADARTAVPWRSGERGCHAAGEQPSGLRHLRSRLNPPPATSSPYPLAAHVGSPTLQHAHAAENGSCNSVGMPSENGITAHLSDAATFLNGALPGAHTCLPPPYAAHYLGTWESEGGWGPDVTCDLPACPQPLATYTGCWSSWQD</sequence>
<dbReference type="InterPro" id="IPR011598">
    <property type="entry name" value="bHLH_dom"/>
</dbReference>
<evidence type="ECO:0000259" key="2">
    <source>
        <dbReference type="PROSITE" id="PS50888"/>
    </source>
</evidence>
<dbReference type="InterPro" id="IPR050283">
    <property type="entry name" value="E-box_TF_Regulators"/>
</dbReference>
<dbReference type="PANTHER" id="PTHR23349:SF111">
    <property type="entry name" value="BHLH DOMAIN-CONTAINING PROTEIN"/>
    <property type="match status" value="1"/>
</dbReference>
<evidence type="ECO:0000313" key="4">
    <source>
        <dbReference type="Proteomes" id="UP001487740"/>
    </source>
</evidence>
<feature type="region of interest" description="Disordered" evidence="1">
    <location>
        <begin position="158"/>
        <end position="193"/>
    </location>
</feature>
<reference evidence="3 4" key="1">
    <citation type="submission" date="2023-03" db="EMBL/GenBank/DDBJ databases">
        <title>High-quality genome of Scylla paramamosain provides insights in environmental adaptation.</title>
        <authorList>
            <person name="Zhang L."/>
        </authorList>
    </citation>
    <scope>NUCLEOTIDE SEQUENCE [LARGE SCALE GENOMIC DNA]</scope>
    <source>
        <strain evidence="3">LZ_2023a</strain>
        <tissue evidence="3">Muscle</tissue>
    </source>
</reference>
<dbReference type="Pfam" id="PF00010">
    <property type="entry name" value="HLH"/>
    <property type="match status" value="1"/>
</dbReference>
<proteinExistence type="predicted"/>
<dbReference type="InterPro" id="IPR036638">
    <property type="entry name" value="HLH_DNA-bd_sf"/>
</dbReference>
<dbReference type="GO" id="GO:0000981">
    <property type="term" value="F:DNA-binding transcription factor activity, RNA polymerase II-specific"/>
    <property type="evidence" value="ECO:0007669"/>
    <property type="project" value="TreeGrafter"/>
</dbReference>
<organism evidence="3 4">
    <name type="scientific">Scylla paramamosain</name>
    <name type="common">Mud crab</name>
    <dbReference type="NCBI Taxonomy" id="85552"/>
    <lineage>
        <taxon>Eukaryota</taxon>
        <taxon>Metazoa</taxon>
        <taxon>Ecdysozoa</taxon>
        <taxon>Arthropoda</taxon>
        <taxon>Crustacea</taxon>
        <taxon>Multicrustacea</taxon>
        <taxon>Malacostraca</taxon>
        <taxon>Eumalacostraca</taxon>
        <taxon>Eucarida</taxon>
        <taxon>Decapoda</taxon>
        <taxon>Pleocyemata</taxon>
        <taxon>Brachyura</taxon>
        <taxon>Eubrachyura</taxon>
        <taxon>Portunoidea</taxon>
        <taxon>Portunidae</taxon>
        <taxon>Portuninae</taxon>
        <taxon>Scylla</taxon>
    </lineage>
</organism>
<dbReference type="PROSITE" id="PS50888">
    <property type="entry name" value="BHLH"/>
    <property type="match status" value="1"/>
</dbReference>
<keyword evidence="4" id="KW-1185">Reference proteome</keyword>
<evidence type="ECO:0000256" key="1">
    <source>
        <dbReference type="SAM" id="MobiDB-lite"/>
    </source>
</evidence>
<dbReference type="GO" id="GO:0032502">
    <property type="term" value="P:developmental process"/>
    <property type="evidence" value="ECO:0007669"/>
    <property type="project" value="TreeGrafter"/>
</dbReference>